<proteinExistence type="predicted"/>
<accession>A0A8X6HNV3</accession>
<evidence type="ECO:0000313" key="1">
    <source>
        <dbReference type="EMBL" id="GFQ78197.1"/>
    </source>
</evidence>
<organism evidence="1 2">
    <name type="scientific">Trichonephila clavata</name>
    <name type="common">Joro spider</name>
    <name type="synonym">Nephila clavata</name>
    <dbReference type="NCBI Taxonomy" id="2740835"/>
    <lineage>
        <taxon>Eukaryota</taxon>
        <taxon>Metazoa</taxon>
        <taxon>Ecdysozoa</taxon>
        <taxon>Arthropoda</taxon>
        <taxon>Chelicerata</taxon>
        <taxon>Arachnida</taxon>
        <taxon>Araneae</taxon>
        <taxon>Araneomorphae</taxon>
        <taxon>Entelegynae</taxon>
        <taxon>Araneoidea</taxon>
        <taxon>Nephilidae</taxon>
        <taxon>Trichonephila</taxon>
    </lineage>
</organism>
<dbReference type="Proteomes" id="UP000887116">
    <property type="component" value="Unassembled WGS sequence"/>
</dbReference>
<evidence type="ECO:0000313" key="2">
    <source>
        <dbReference type="Proteomes" id="UP000887116"/>
    </source>
</evidence>
<name>A0A8X6HNV3_TRICU</name>
<comment type="caution">
    <text evidence="1">The sequence shown here is derived from an EMBL/GenBank/DDBJ whole genome shotgun (WGS) entry which is preliminary data.</text>
</comment>
<reference evidence="1" key="1">
    <citation type="submission" date="2020-07" db="EMBL/GenBank/DDBJ databases">
        <title>Multicomponent nature underlies the extraordinary mechanical properties of spider dragline silk.</title>
        <authorList>
            <person name="Kono N."/>
            <person name="Nakamura H."/>
            <person name="Mori M."/>
            <person name="Yoshida Y."/>
            <person name="Ohtoshi R."/>
            <person name="Malay A.D."/>
            <person name="Moran D.A.P."/>
            <person name="Tomita M."/>
            <person name="Numata K."/>
            <person name="Arakawa K."/>
        </authorList>
    </citation>
    <scope>NUCLEOTIDE SEQUENCE</scope>
</reference>
<keyword evidence="2" id="KW-1185">Reference proteome</keyword>
<sequence>MSSVSNDEFHYNAFRGGRRDKNYSFKDQNDLSRYHGSTNFVAHRNEGTREYRVWIPEDLKVIETSKVRFQKPQQSNSGAVLASPDVKFSDYVVVYNGEDHEDETINNIPAFLPQNSDSETECEELSETGSCV</sequence>
<dbReference type="EMBL" id="BMAO01031865">
    <property type="protein sequence ID" value="GFQ78197.1"/>
    <property type="molecule type" value="Genomic_DNA"/>
</dbReference>
<dbReference type="AlphaFoldDB" id="A0A8X6HNV3"/>
<protein>
    <submittedName>
        <fullName evidence="1">Uncharacterized protein</fullName>
    </submittedName>
</protein>
<gene>
    <name evidence="1" type="ORF">TNCT_608411</name>
</gene>